<evidence type="ECO:0000256" key="7">
    <source>
        <dbReference type="ARBA" id="ARBA00047343"/>
    </source>
</evidence>
<gene>
    <name evidence="10" type="primary">algA</name>
    <name evidence="10" type="ORF">CLMAG_46830</name>
</gene>
<dbReference type="Pfam" id="PF00483">
    <property type="entry name" value="NTP_transferase"/>
    <property type="match status" value="1"/>
</dbReference>
<feature type="domain" description="Nucleotidyl transferase" evidence="8">
    <location>
        <begin position="4"/>
        <end position="285"/>
    </location>
</feature>
<name>A0A162RP39_9CLOT</name>
<comment type="caution">
    <text evidence="10">The sequence shown here is derived from an EMBL/GenBank/DDBJ whole genome shotgun (WGS) entry which is preliminary data.</text>
</comment>
<dbReference type="OrthoDB" id="9806359at2"/>
<dbReference type="SUPFAM" id="SSF159283">
    <property type="entry name" value="Guanosine diphospho-D-mannose pyrophosphorylase/mannose-6-phosphate isomerase linker domain"/>
    <property type="match status" value="1"/>
</dbReference>
<dbReference type="GO" id="GO:0009298">
    <property type="term" value="P:GDP-mannose biosynthetic process"/>
    <property type="evidence" value="ECO:0007669"/>
    <property type="project" value="TreeGrafter"/>
</dbReference>
<dbReference type="InterPro" id="IPR051161">
    <property type="entry name" value="Mannose-6P_isomerase_type2"/>
</dbReference>
<dbReference type="SUPFAM" id="SSF53448">
    <property type="entry name" value="Nucleotide-diphospho-sugar transferases"/>
    <property type="match status" value="1"/>
</dbReference>
<evidence type="ECO:0000259" key="8">
    <source>
        <dbReference type="Pfam" id="PF00483"/>
    </source>
</evidence>
<protein>
    <recommendedName>
        <fullName evidence="2">mannose-1-phosphate guanylyltransferase</fullName>
        <ecNumber evidence="2">2.7.7.13</ecNumber>
    </recommendedName>
</protein>
<keyword evidence="11" id="KW-1185">Reference proteome</keyword>
<dbReference type="PATRIC" id="fig|1121326.3.peg.4742"/>
<evidence type="ECO:0000313" key="10">
    <source>
        <dbReference type="EMBL" id="KZL90189.1"/>
    </source>
</evidence>
<keyword evidence="6" id="KW-0342">GTP-binding</keyword>
<evidence type="ECO:0000256" key="1">
    <source>
        <dbReference type="ARBA" id="ARBA00006115"/>
    </source>
</evidence>
<dbReference type="InterPro" id="IPR029044">
    <property type="entry name" value="Nucleotide-diphossugar_trans"/>
</dbReference>
<dbReference type="AlphaFoldDB" id="A0A162RP39"/>
<feature type="domain" description="MannoseP isomerase/GMP-like beta-helix" evidence="9">
    <location>
        <begin position="295"/>
        <end position="348"/>
    </location>
</feature>
<dbReference type="CDD" id="cd02509">
    <property type="entry name" value="GDP-M1P_Guanylyltransferase"/>
    <property type="match status" value="1"/>
</dbReference>
<organism evidence="10 11">
    <name type="scientific">Clostridium magnum DSM 2767</name>
    <dbReference type="NCBI Taxonomy" id="1121326"/>
    <lineage>
        <taxon>Bacteria</taxon>
        <taxon>Bacillati</taxon>
        <taxon>Bacillota</taxon>
        <taxon>Clostridia</taxon>
        <taxon>Eubacteriales</taxon>
        <taxon>Clostridiaceae</taxon>
        <taxon>Clostridium</taxon>
    </lineage>
</organism>
<dbReference type="PANTHER" id="PTHR46390">
    <property type="entry name" value="MANNOSE-1-PHOSPHATE GUANYLYLTRANSFERASE"/>
    <property type="match status" value="1"/>
</dbReference>
<reference evidence="10 11" key="1">
    <citation type="submission" date="2016-04" db="EMBL/GenBank/DDBJ databases">
        <title>Genome sequence of Clostridium magnum DSM 2767.</title>
        <authorList>
            <person name="Poehlein A."/>
            <person name="Uhlig R."/>
            <person name="Fischer R."/>
            <person name="Bahl H."/>
            <person name="Daniel R."/>
        </authorList>
    </citation>
    <scope>NUCLEOTIDE SEQUENCE [LARGE SCALE GENOMIC DNA]</scope>
    <source>
        <strain evidence="10 11">DSM 2767</strain>
    </source>
</reference>
<dbReference type="EC" id="2.7.7.13" evidence="2"/>
<evidence type="ECO:0000256" key="3">
    <source>
        <dbReference type="ARBA" id="ARBA00022679"/>
    </source>
</evidence>
<evidence type="ECO:0000256" key="4">
    <source>
        <dbReference type="ARBA" id="ARBA00022695"/>
    </source>
</evidence>
<evidence type="ECO:0000259" key="9">
    <source>
        <dbReference type="Pfam" id="PF22640"/>
    </source>
</evidence>
<dbReference type="STRING" id="1121326.CLMAG_46830"/>
<evidence type="ECO:0000256" key="2">
    <source>
        <dbReference type="ARBA" id="ARBA00012387"/>
    </source>
</evidence>
<comment type="similarity">
    <text evidence="1">Belongs to the mannose-6-phosphate isomerase type 2 family.</text>
</comment>
<dbReference type="FunFam" id="3.90.550.10:FF:000046">
    <property type="entry name" value="Mannose-1-phosphate guanylyltransferase (GDP)"/>
    <property type="match status" value="1"/>
</dbReference>
<accession>A0A162RP39</accession>
<dbReference type="Gene3D" id="3.90.550.10">
    <property type="entry name" value="Spore Coat Polysaccharide Biosynthesis Protein SpsA, Chain A"/>
    <property type="match status" value="1"/>
</dbReference>
<dbReference type="RefSeq" id="WP_066627728.1">
    <property type="nucleotide sequence ID" value="NZ_FQXL01000006.1"/>
</dbReference>
<comment type="catalytic activity">
    <reaction evidence="7">
        <text>alpha-D-mannose 1-phosphate + GTP + H(+) = GDP-alpha-D-mannose + diphosphate</text>
        <dbReference type="Rhea" id="RHEA:15229"/>
        <dbReference type="ChEBI" id="CHEBI:15378"/>
        <dbReference type="ChEBI" id="CHEBI:33019"/>
        <dbReference type="ChEBI" id="CHEBI:37565"/>
        <dbReference type="ChEBI" id="CHEBI:57527"/>
        <dbReference type="ChEBI" id="CHEBI:58409"/>
        <dbReference type="EC" id="2.7.7.13"/>
    </reaction>
</comment>
<dbReference type="GO" id="GO:0005525">
    <property type="term" value="F:GTP binding"/>
    <property type="evidence" value="ECO:0007669"/>
    <property type="project" value="UniProtKB-KW"/>
</dbReference>
<keyword evidence="3" id="KW-0808">Transferase</keyword>
<dbReference type="InterPro" id="IPR005835">
    <property type="entry name" value="NTP_transferase_dom"/>
</dbReference>
<dbReference type="EMBL" id="LWAE01000006">
    <property type="protein sequence ID" value="KZL90189.1"/>
    <property type="molecule type" value="Genomic_DNA"/>
</dbReference>
<dbReference type="Pfam" id="PF22640">
    <property type="entry name" value="ManC_GMP_beta-helix"/>
    <property type="match status" value="1"/>
</dbReference>
<dbReference type="InterPro" id="IPR054566">
    <property type="entry name" value="ManC/GMP-like_b-helix"/>
</dbReference>
<dbReference type="GO" id="GO:0004475">
    <property type="term" value="F:mannose-1-phosphate guanylyltransferase (GTP) activity"/>
    <property type="evidence" value="ECO:0007669"/>
    <property type="project" value="UniProtKB-EC"/>
</dbReference>
<evidence type="ECO:0000313" key="11">
    <source>
        <dbReference type="Proteomes" id="UP000076603"/>
    </source>
</evidence>
<proteinExistence type="inferred from homology"/>
<dbReference type="InterPro" id="IPR049577">
    <property type="entry name" value="GMPP_N"/>
</dbReference>
<dbReference type="PANTHER" id="PTHR46390:SF1">
    <property type="entry name" value="MANNOSE-1-PHOSPHATE GUANYLYLTRANSFERASE"/>
    <property type="match status" value="1"/>
</dbReference>
<evidence type="ECO:0000256" key="5">
    <source>
        <dbReference type="ARBA" id="ARBA00022741"/>
    </source>
</evidence>
<sequence>MIHAVIMAGGKGERFWPKSRRMMPKQLLSLTDDGKTMIQLTVDRLKKLCSKENTYVVTNNDYCAKIKEQLPQIEKENIIVEPFGKNTAPCIGLAAMNIAKNDPEGVMIVLPSDHLIKNNILFLNTLKSAIELAEKGDNIVTIGITPSYAETGYGYINFEEETEKLDSCNFFKVKRFVEKPDRKKAEEYLVSGNYLWNSGMFVWKVSTILKNFKMHMPELYSGLVKISETMNSDINKTVIYDEYEKFESISIDYGIMEKAKNIYTIPGNFGWDDVGSWTSLERVQVSDELGNIKKGNVIDIDTQGCIIQGKDKLIATVGVENIVVVDTDDATLICAKDKCQDIKALLNKMKELKMEEYL</sequence>
<evidence type="ECO:0000256" key="6">
    <source>
        <dbReference type="ARBA" id="ARBA00023134"/>
    </source>
</evidence>
<keyword evidence="5" id="KW-0547">Nucleotide-binding</keyword>
<keyword evidence="4" id="KW-0548">Nucleotidyltransferase</keyword>
<dbReference type="Proteomes" id="UP000076603">
    <property type="component" value="Unassembled WGS sequence"/>
</dbReference>